<evidence type="ECO:0000256" key="1">
    <source>
        <dbReference type="ARBA" id="ARBA00008874"/>
    </source>
</evidence>
<dbReference type="SUPFAM" id="SSF56112">
    <property type="entry name" value="Protein kinase-like (PK-like)"/>
    <property type="match status" value="1"/>
</dbReference>
<dbReference type="OrthoDB" id="4869036at2759"/>
<evidence type="ECO:0000256" key="4">
    <source>
        <dbReference type="ARBA" id="ARBA00022679"/>
    </source>
</evidence>
<comment type="similarity">
    <text evidence="1">Belongs to the protein kinase superfamily. STE Ser/Thr protein kinase family. STE20 subfamily.</text>
</comment>
<keyword evidence="5 10" id="KW-0547">Nucleotide-binding</keyword>
<dbReference type="GO" id="GO:0005737">
    <property type="term" value="C:cytoplasm"/>
    <property type="evidence" value="ECO:0007669"/>
    <property type="project" value="TreeGrafter"/>
</dbReference>
<dbReference type="PROSITE" id="PS00108">
    <property type="entry name" value="PROTEIN_KINASE_ST"/>
    <property type="match status" value="1"/>
</dbReference>
<sequence length="657" mass="72226">MASTKQRALDDAQHAQAAAVQLCRRTKQPLPPYRLTELIGKGSFGRVYKATTTDHQLVAVKVINIEHGDSLAPGLADTFADLHAEIRALQALQGGVNTPRSINRVVEALLVGPAVWLVLEYCAGGSVATLMRPSRPRGLHEKWIVPILRETAAALSWVHAQGIIHRDVKAANVLVGEGGGRVQLCDFGVAATLRGRGDRRTTVVGTAHWMAPELLGSGSRGVAASYGSEVDVWAFGALAYELAMGHPPNAALGMVGLARLGRQLQMQSPRLEGEEFSEGIRDLVACCLQREPERRPTMAAVQDQGYIAAAATEEKYPTETLAQLVRAFRIWETQGGDRRSLFAEGGAAVMQDDDDAAEDAMQEDWNFSTTFEMHEADVLDASDVANLSVAYGIGADSQETQQPRSASRQQRRRRQPRRHMAVKPPLEKVFDSNTLSNYDDYSRQYYTKFLPEPLQRALLQNGVTGPHTDRESLIDLDVCVVDGSSSSSDSVSSYVDMSTVRPAVATRGWKREQVSLSLRLGGTKRATQEWRFPVMFPQPAPEEPDHFPSRLEEIHESSISDISDSRSESADGLIDLDMSTILPSTVRRHQREERQRTQEPPPLPFAPLPQVIMGQAADEQVKNELHRMTASLADHLRYATAYLADLPIRRIHVAASG</sequence>
<gene>
    <name evidence="13" type="ORF">LEL_07292</name>
</gene>
<evidence type="ECO:0000256" key="8">
    <source>
        <dbReference type="ARBA" id="ARBA00047899"/>
    </source>
</evidence>
<reference evidence="13 14" key="1">
    <citation type="journal article" date="2016" name="Genome Biol. Evol.">
        <title>Divergent and convergent evolution of fungal pathogenicity.</title>
        <authorList>
            <person name="Shang Y."/>
            <person name="Xiao G."/>
            <person name="Zheng P."/>
            <person name="Cen K."/>
            <person name="Zhan S."/>
            <person name="Wang C."/>
        </authorList>
    </citation>
    <scope>NUCLEOTIDE SEQUENCE [LARGE SCALE GENOMIC DNA]</scope>
    <source>
        <strain evidence="13 14">RCEF 1005</strain>
    </source>
</reference>
<dbReference type="PANTHER" id="PTHR48012">
    <property type="entry name" value="STERILE20-LIKE KINASE, ISOFORM B-RELATED"/>
    <property type="match status" value="1"/>
</dbReference>
<evidence type="ECO:0000256" key="7">
    <source>
        <dbReference type="ARBA" id="ARBA00022840"/>
    </source>
</evidence>
<evidence type="ECO:0000256" key="11">
    <source>
        <dbReference type="SAM" id="MobiDB-lite"/>
    </source>
</evidence>
<dbReference type="PROSITE" id="PS50011">
    <property type="entry name" value="PROTEIN_KINASE_DOM"/>
    <property type="match status" value="1"/>
</dbReference>
<name>A0A168FKG7_CORDF</name>
<dbReference type="STRING" id="1081108.A0A168FKG7"/>
<dbReference type="PROSITE" id="PS00107">
    <property type="entry name" value="PROTEIN_KINASE_ATP"/>
    <property type="match status" value="1"/>
</dbReference>
<dbReference type="Proteomes" id="UP000076881">
    <property type="component" value="Unassembled WGS sequence"/>
</dbReference>
<dbReference type="Pfam" id="PF00069">
    <property type="entry name" value="Pkinase"/>
    <property type="match status" value="1"/>
</dbReference>
<evidence type="ECO:0000256" key="5">
    <source>
        <dbReference type="ARBA" id="ARBA00022741"/>
    </source>
</evidence>
<keyword evidence="7 10" id="KW-0067">ATP-binding</keyword>
<feature type="domain" description="Protein kinase" evidence="12">
    <location>
        <begin position="33"/>
        <end position="307"/>
    </location>
</feature>
<evidence type="ECO:0000256" key="2">
    <source>
        <dbReference type="ARBA" id="ARBA00012513"/>
    </source>
</evidence>
<dbReference type="EMBL" id="AZHF01000005">
    <property type="protein sequence ID" value="OAA75304.1"/>
    <property type="molecule type" value="Genomic_DNA"/>
</dbReference>
<dbReference type="Gene3D" id="1.10.510.10">
    <property type="entry name" value="Transferase(Phosphotransferase) domain 1"/>
    <property type="match status" value="1"/>
</dbReference>
<keyword evidence="6 13" id="KW-0418">Kinase</keyword>
<dbReference type="GO" id="GO:0005524">
    <property type="term" value="F:ATP binding"/>
    <property type="evidence" value="ECO:0007669"/>
    <property type="project" value="UniProtKB-UniRule"/>
</dbReference>
<evidence type="ECO:0000256" key="10">
    <source>
        <dbReference type="PROSITE-ProRule" id="PRU10141"/>
    </source>
</evidence>
<dbReference type="InterPro" id="IPR017441">
    <property type="entry name" value="Protein_kinase_ATP_BS"/>
</dbReference>
<keyword evidence="14" id="KW-1185">Reference proteome</keyword>
<comment type="catalytic activity">
    <reaction evidence="9">
        <text>L-seryl-[protein] + ATP = O-phospho-L-seryl-[protein] + ADP + H(+)</text>
        <dbReference type="Rhea" id="RHEA:17989"/>
        <dbReference type="Rhea" id="RHEA-COMP:9863"/>
        <dbReference type="Rhea" id="RHEA-COMP:11604"/>
        <dbReference type="ChEBI" id="CHEBI:15378"/>
        <dbReference type="ChEBI" id="CHEBI:29999"/>
        <dbReference type="ChEBI" id="CHEBI:30616"/>
        <dbReference type="ChEBI" id="CHEBI:83421"/>
        <dbReference type="ChEBI" id="CHEBI:456216"/>
        <dbReference type="EC" id="2.7.11.1"/>
    </reaction>
</comment>
<feature type="compositionally biased region" description="Basic residues" evidence="11">
    <location>
        <begin position="409"/>
        <end position="421"/>
    </location>
</feature>
<feature type="region of interest" description="Disordered" evidence="11">
    <location>
        <begin position="586"/>
        <end position="607"/>
    </location>
</feature>
<dbReference type="EC" id="2.7.11.1" evidence="2"/>
<dbReference type="GO" id="GO:0004674">
    <property type="term" value="F:protein serine/threonine kinase activity"/>
    <property type="evidence" value="ECO:0007669"/>
    <property type="project" value="UniProtKB-KW"/>
</dbReference>
<evidence type="ECO:0000256" key="9">
    <source>
        <dbReference type="ARBA" id="ARBA00048679"/>
    </source>
</evidence>
<keyword evidence="4" id="KW-0808">Transferase</keyword>
<protein>
    <recommendedName>
        <fullName evidence="2">non-specific serine/threonine protein kinase</fullName>
        <ecNumber evidence="2">2.7.11.1</ecNumber>
    </recommendedName>
</protein>
<feature type="region of interest" description="Disordered" evidence="11">
    <location>
        <begin position="394"/>
        <end position="422"/>
    </location>
</feature>
<dbReference type="InterPro" id="IPR000719">
    <property type="entry name" value="Prot_kinase_dom"/>
</dbReference>
<evidence type="ECO:0000313" key="14">
    <source>
        <dbReference type="Proteomes" id="UP000076881"/>
    </source>
</evidence>
<dbReference type="InterPro" id="IPR050629">
    <property type="entry name" value="STE20/SPS1-PAK"/>
</dbReference>
<evidence type="ECO:0000256" key="6">
    <source>
        <dbReference type="ARBA" id="ARBA00022777"/>
    </source>
</evidence>
<feature type="binding site" evidence="10">
    <location>
        <position position="61"/>
    </location>
    <ligand>
        <name>ATP</name>
        <dbReference type="ChEBI" id="CHEBI:30616"/>
    </ligand>
</feature>
<evidence type="ECO:0000259" key="12">
    <source>
        <dbReference type="PROSITE" id="PS50011"/>
    </source>
</evidence>
<keyword evidence="3 13" id="KW-0723">Serine/threonine-protein kinase</keyword>
<dbReference type="InterPro" id="IPR011009">
    <property type="entry name" value="Kinase-like_dom_sf"/>
</dbReference>
<dbReference type="PANTHER" id="PTHR48012:SF10">
    <property type="entry name" value="FI20177P1"/>
    <property type="match status" value="1"/>
</dbReference>
<dbReference type="SMART" id="SM00220">
    <property type="entry name" value="S_TKc"/>
    <property type="match status" value="1"/>
</dbReference>
<comment type="caution">
    <text evidence="13">The sequence shown here is derived from an EMBL/GenBank/DDBJ whole genome shotgun (WGS) entry which is preliminary data.</text>
</comment>
<organism evidence="13 14">
    <name type="scientific">Akanthomyces lecanii RCEF 1005</name>
    <dbReference type="NCBI Taxonomy" id="1081108"/>
    <lineage>
        <taxon>Eukaryota</taxon>
        <taxon>Fungi</taxon>
        <taxon>Dikarya</taxon>
        <taxon>Ascomycota</taxon>
        <taxon>Pezizomycotina</taxon>
        <taxon>Sordariomycetes</taxon>
        <taxon>Hypocreomycetidae</taxon>
        <taxon>Hypocreales</taxon>
        <taxon>Cordycipitaceae</taxon>
        <taxon>Akanthomyces</taxon>
        <taxon>Cordyceps confragosa</taxon>
    </lineage>
</organism>
<accession>A0A168FKG7</accession>
<evidence type="ECO:0000313" key="13">
    <source>
        <dbReference type="EMBL" id="OAA75304.1"/>
    </source>
</evidence>
<dbReference type="InterPro" id="IPR008271">
    <property type="entry name" value="Ser/Thr_kinase_AS"/>
</dbReference>
<proteinExistence type="inferred from homology"/>
<comment type="catalytic activity">
    <reaction evidence="8">
        <text>L-threonyl-[protein] + ATP = O-phospho-L-threonyl-[protein] + ADP + H(+)</text>
        <dbReference type="Rhea" id="RHEA:46608"/>
        <dbReference type="Rhea" id="RHEA-COMP:11060"/>
        <dbReference type="Rhea" id="RHEA-COMP:11605"/>
        <dbReference type="ChEBI" id="CHEBI:15378"/>
        <dbReference type="ChEBI" id="CHEBI:30013"/>
        <dbReference type="ChEBI" id="CHEBI:30616"/>
        <dbReference type="ChEBI" id="CHEBI:61977"/>
        <dbReference type="ChEBI" id="CHEBI:456216"/>
        <dbReference type="EC" id="2.7.11.1"/>
    </reaction>
</comment>
<evidence type="ECO:0000256" key="3">
    <source>
        <dbReference type="ARBA" id="ARBA00022527"/>
    </source>
</evidence>
<dbReference type="AlphaFoldDB" id="A0A168FKG7"/>